<dbReference type="AlphaFoldDB" id="A0A368TCB4"/>
<accession>A0A368TCB4</accession>
<evidence type="ECO:0000313" key="3">
    <source>
        <dbReference type="EMBL" id="RCV61003.1"/>
    </source>
</evidence>
<gene>
    <name evidence="3" type="ORF">DEF24_05130</name>
</gene>
<feature type="domain" description="UspA" evidence="2">
    <location>
        <begin position="10"/>
        <end position="150"/>
    </location>
</feature>
<dbReference type="PRINTS" id="PR01438">
    <property type="entry name" value="UNVRSLSTRESS"/>
</dbReference>
<dbReference type="InterPro" id="IPR006016">
    <property type="entry name" value="UspA"/>
</dbReference>
<dbReference type="Proteomes" id="UP000253318">
    <property type="component" value="Unassembled WGS sequence"/>
</dbReference>
<name>A0A368TCB4_9ACTN</name>
<dbReference type="OrthoDB" id="3174546at2"/>
<sequence>MNSTSPTRWIIAGVDGSDSSRYALEWSANEARLRGLGLRIVTAVPPHEKEGPFSEFVVRGRTEEAPQAADARALLDYAREWITRIYPELVVEARLVEQRPAEALLQEAAEPDAAAVVLGSRGLGSFASAFVGSVGVEVSAHASIPVVVLPKKHETAQGVRGRIVVGVDGSETGQRAARFAFEQARIRSAELVAVSAWQPITAFASSMGPVPAEVFDDESVAAAARTTLDEALAELRSAYPDVSVQARAVRGHPVVVLLEESTPADLIVVGSRGRGGFRGLLLGSVSQSVLHGAHGPVAVVH</sequence>
<dbReference type="PANTHER" id="PTHR46268">
    <property type="entry name" value="STRESS RESPONSE PROTEIN NHAX"/>
    <property type="match status" value="1"/>
</dbReference>
<comment type="similarity">
    <text evidence="1">Belongs to the universal stress protein A family.</text>
</comment>
<dbReference type="CDD" id="cd23659">
    <property type="entry name" value="USP_At3g01520-like"/>
    <property type="match status" value="1"/>
</dbReference>
<feature type="domain" description="UspA" evidence="2">
    <location>
        <begin position="162"/>
        <end position="301"/>
    </location>
</feature>
<dbReference type="EMBL" id="QEIN01000026">
    <property type="protein sequence ID" value="RCV61003.1"/>
    <property type="molecule type" value="Genomic_DNA"/>
</dbReference>
<reference evidence="3 4" key="1">
    <citation type="submission" date="2018-04" db="EMBL/GenBank/DDBJ databases">
        <title>Novel actinobacteria from marine sediment.</title>
        <authorList>
            <person name="Ng Z.Y."/>
            <person name="Tan G.Y.A."/>
        </authorList>
    </citation>
    <scope>NUCLEOTIDE SEQUENCE [LARGE SCALE GENOMIC DNA]</scope>
    <source>
        <strain evidence="3 4">TPS81</strain>
    </source>
</reference>
<protein>
    <submittedName>
        <fullName evidence="3">Universal stress protein</fullName>
    </submittedName>
</protein>
<dbReference type="Gene3D" id="3.40.50.620">
    <property type="entry name" value="HUPs"/>
    <property type="match status" value="2"/>
</dbReference>
<evidence type="ECO:0000256" key="1">
    <source>
        <dbReference type="ARBA" id="ARBA00008791"/>
    </source>
</evidence>
<proteinExistence type="inferred from homology"/>
<organism evidence="3 4">
    <name type="scientific">Marinitenerispora sediminis</name>
    <dbReference type="NCBI Taxonomy" id="1931232"/>
    <lineage>
        <taxon>Bacteria</taxon>
        <taxon>Bacillati</taxon>
        <taxon>Actinomycetota</taxon>
        <taxon>Actinomycetes</taxon>
        <taxon>Streptosporangiales</taxon>
        <taxon>Nocardiopsidaceae</taxon>
        <taxon>Marinitenerispora</taxon>
    </lineage>
</organism>
<evidence type="ECO:0000259" key="2">
    <source>
        <dbReference type="Pfam" id="PF00582"/>
    </source>
</evidence>
<dbReference type="PANTHER" id="PTHR46268:SF6">
    <property type="entry name" value="UNIVERSAL STRESS PROTEIN UP12"/>
    <property type="match status" value="1"/>
</dbReference>
<dbReference type="InterPro" id="IPR006015">
    <property type="entry name" value="Universal_stress_UspA"/>
</dbReference>
<dbReference type="Pfam" id="PF00582">
    <property type="entry name" value="Usp"/>
    <property type="match status" value="2"/>
</dbReference>
<evidence type="ECO:0000313" key="4">
    <source>
        <dbReference type="Proteomes" id="UP000253318"/>
    </source>
</evidence>
<keyword evidence="4" id="KW-1185">Reference proteome</keyword>
<dbReference type="InterPro" id="IPR014729">
    <property type="entry name" value="Rossmann-like_a/b/a_fold"/>
</dbReference>
<dbReference type="RefSeq" id="WP_114396772.1">
    <property type="nucleotide sequence ID" value="NZ_QEIM01000018.1"/>
</dbReference>
<comment type="caution">
    <text evidence="3">The sequence shown here is derived from an EMBL/GenBank/DDBJ whole genome shotgun (WGS) entry which is preliminary data.</text>
</comment>
<dbReference type="SUPFAM" id="SSF52402">
    <property type="entry name" value="Adenine nucleotide alpha hydrolases-like"/>
    <property type="match status" value="2"/>
</dbReference>